<proteinExistence type="predicted"/>
<evidence type="ECO:0000313" key="2">
    <source>
        <dbReference type="EMBL" id="SOR32664.1"/>
    </source>
</evidence>
<dbReference type="EMBL" id="LT962688">
    <property type="protein sequence ID" value="SOR32664.1"/>
    <property type="molecule type" value="Genomic_DNA"/>
</dbReference>
<evidence type="ECO:0000313" key="3">
    <source>
        <dbReference type="Proteomes" id="UP000233769"/>
    </source>
</evidence>
<feature type="region of interest" description="Disordered" evidence="1">
    <location>
        <begin position="1"/>
        <end position="24"/>
    </location>
</feature>
<evidence type="ECO:0000256" key="1">
    <source>
        <dbReference type="SAM" id="MobiDB-lite"/>
    </source>
</evidence>
<name>A0A2N9AZB3_METEX</name>
<reference evidence="3" key="1">
    <citation type="submission" date="2017-10" db="EMBL/GenBank/DDBJ databases">
        <authorList>
            <person name="Regsiter A."/>
            <person name="William W."/>
        </authorList>
    </citation>
    <scope>NUCLEOTIDE SEQUENCE [LARGE SCALE GENOMIC DNA]</scope>
</reference>
<dbReference type="Proteomes" id="UP000233769">
    <property type="component" value="Chromosome tk0001"/>
</dbReference>
<protein>
    <submittedName>
        <fullName evidence="2">Uncharacterized protein</fullName>
    </submittedName>
</protein>
<accession>A0A2N9AZB3</accession>
<gene>
    <name evidence="2" type="ORF">TK0001_6105</name>
</gene>
<organism evidence="2 3">
    <name type="scientific">Methylorubrum extorquens</name>
    <name type="common">Methylobacterium dichloromethanicum</name>
    <name type="synonym">Methylobacterium extorquens</name>
    <dbReference type="NCBI Taxonomy" id="408"/>
    <lineage>
        <taxon>Bacteria</taxon>
        <taxon>Pseudomonadati</taxon>
        <taxon>Pseudomonadota</taxon>
        <taxon>Alphaproteobacteria</taxon>
        <taxon>Hyphomicrobiales</taxon>
        <taxon>Methylobacteriaceae</taxon>
        <taxon>Methylorubrum</taxon>
    </lineage>
</organism>
<sequence length="56" mass="6212">MADDRSQQVSVDTGPLGLRDEPSPEGMEIHERAALAFDYVVDAEISPVLRETLREV</sequence>
<dbReference type="AlphaFoldDB" id="A0A2N9AZB3"/>